<dbReference type="AlphaFoldDB" id="A0A512DYE2"/>
<evidence type="ECO:0000313" key="1">
    <source>
        <dbReference type="EMBL" id="GEO41484.1"/>
    </source>
</evidence>
<keyword evidence="2" id="KW-1185">Reference proteome</keyword>
<dbReference type="Proteomes" id="UP000321523">
    <property type="component" value="Unassembled WGS sequence"/>
</dbReference>
<protein>
    <submittedName>
        <fullName evidence="1">Uncharacterized protein</fullName>
    </submittedName>
</protein>
<reference evidence="1 2" key="1">
    <citation type="submission" date="2019-07" db="EMBL/GenBank/DDBJ databases">
        <title>Whole genome shotgun sequence of Skermanella aerolata NBRC 106429.</title>
        <authorList>
            <person name="Hosoyama A."/>
            <person name="Uohara A."/>
            <person name="Ohji S."/>
            <person name="Ichikawa N."/>
        </authorList>
    </citation>
    <scope>NUCLEOTIDE SEQUENCE [LARGE SCALE GENOMIC DNA]</scope>
    <source>
        <strain evidence="1 2">NBRC 106429</strain>
    </source>
</reference>
<gene>
    <name evidence="1" type="ORF">SAE02_56320</name>
</gene>
<organism evidence="1 2">
    <name type="scientific">Skermanella aerolata</name>
    <dbReference type="NCBI Taxonomy" id="393310"/>
    <lineage>
        <taxon>Bacteria</taxon>
        <taxon>Pseudomonadati</taxon>
        <taxon>Pseudomonadota</taxon>
        <taxon>Alphaproteobacteria</taxon>
        <taxon>Rhodospirillales</taxon>
        <taxon>Azospirillaceae</taxon>
        <taxon>Skermanella</taxon>
    </lineage>
</organism>
<accession>A0A512DYE2</accession>
<sequence>MRGGVGEAAAGWLACSLTLPLLRNGSLPLPQAGEGLFVLVGALVPVLAMKEFY</sequence>
<dbReference type="EMBL" id="BJYZ01000028">
    <property type="protein sequence ID" value="GEO41484.1"/>
    <property type="molecule type" value="Genomic_DNA"/>
</dbReference>
<name>A0A512DYE2_9PROT</name>
<proteinExistence type="predicted"/>
<comment type="caution">
    <text evidence="1">The sequence shown here is derived from an EMBL/GenBank/DDBJ whole genome shotgun (WGS) entry which is preliminary data.</text>
</comment>
<evidence type="ECO:0000313" key="2">
    <source>
        <dbReference type="Proteomes" id="UP000321523"/>
    </source>
</evidence>